<proteinExistence type="predicted"/>
<evidence type="ECO:0000313" key="3">
    <source>
        <dbReference type="Proteomes" id="UP001516662"/>
    </source>
</evidence>
<organism evidence="2 3">
    <name type="scientific">Litchfieldia luteola</name>
    <dbReference type="NCBI Taxonomy" id="682179"/>
    <lineage>
        <taxon>Bacteria</taxon>
        <taxon>Bacillati</taxon>
        <taxon>Bacillota</taxon>
        <taxon>Bacilli</taxon>
        <taxon>Bacillales</taxon>
        <taxon>Bacillaceae</taxon>
        <taxon>Litchfieldia</taxon>
    </lineage>
</organism>
<dbReference type="Proteomes" id="UP001516662">
    <property type="component" value="Unassembled WGS sequence"/>
</dbReference>
<feature type="region of interest" description="Disordered" evidence="1">
    <location>
        <begin position="1"/>
        <end position="46"/>
    </location>
</feature>
<dbReference type="InterPro" id="IPR025555">
    <property type="entry name" value="YppG"/>
</dbReference>
<sequence length="137" mass="15811">MFTHRKNPRRNGFPQNYQSNGWPHYYGQQPMGPNYQQPMGPNYQQSQQFTMPNQMYNNVPYPTPYSAQQQYQTPYPLQQNQFAQNSKPSGVQSIMSQFKNKDGSYNVDKMMNTAGQMIGAVNQIGSMVQGFTKTFKT</sequence>
<dbReference type="RefSeq" id="WP_193539492.1">
    <property type="nucleotide sequence ID" value="NZ_JADCLJ010000024.1"/>
</dbReference>
<name>A0ABR9QP09_9BACI</name>
<evidence type="ECO:0000256" key="1">
    <source>
        <dbReference type="SAM" id="MobiDB-lite"/>
    </source>
</evidence>
<evidence type="ECO:0008006" key="4">
    <source>
        <dbReference type="Google" id="ProtNLM"/>
    </source>
</evidence>
<accession>A0ABR9QP09</accession>
<comment type="caution">
    <text evidence="2">The sequence shown here is derived from an EMBL/GenBank/DDBJ whole genome shotgun (WGS) entry which is preliminary data.</text>
</comment>
<keyword evidence="3" id="KW-1185">Reference proteome</keyword>
<evidence type="ECO:0000313" key="2">
    <source>
        <dbReference type="EMBL" id="MBE4910237.1"/>
    </source>
</evidence>
<dbReference type="EMBL" id="JADCLJ010000024">
    <property type="protein sequence ID" value="MBE4910237.1"/>
    <property type="molecule type" value="Genomic_DNA"/>
</dbReference>
<dbReference type="Pfam" id="PF14179">
    <property type="entry name" value="YppG"/>
    <property type="match status" value="1"/>
</dbReference>
<reference evidence="2 3" key="1">
    <citation type="submission" date="2020-10" db="EMBL/GenBank/DDBJ databases">
        <title>Bacillus sp. HD4P25, an endophyte from a halophyte.</title>
        <authorList>
            <person name="Sun J.-Q."/>
        </authorList>
    </citation>
    <scope>NUCLEOTIDE SEQUENCE [LARGE SCALE GENOMIC DNA]</scope>
    <source>
        <strain evidence="2 3">YIM 93174</strain>
    </source>
</reference>
<feature type="compositionally biased region" description="Polar residues" evidence="1">
    <location>
        <begin position="34"/>
        <end position="46"/>
    </location>
</feature>
<gene>
    <name evidence="2" type="ORF">IMZ08_19555</name>
</gene>
<protein>
    <recommendedName>
        <fullName evidence="4">Spore coat protein</fullName>
    </recommendedName>
</protein>